<dbReference type="EMBL" id="BMAO01016439">
    <property type="protein sequence ID" value="GFR08554.1"/>
    <property type="molecule type" value="Genomic_DNA"/>
</dbReference>
<name>A0A8X6HS51_TRICU</name>
<proteinExistence type="predicted"/>
<organism evidence="1 2">
    <name type="scientific">Trichonephila clavata</name>
    <name type="common">Joro spider</name>
    <name type="synonym">Nephila clavata</name>
    <dbReference type="NCBI Taxonomy" id="2740835"/>
    <lineage>
        <taxon>Eukaryota</taxon>
        <taxon>Metazoa</taxon>
        <taxon>Ecdysozoa</taxon>
        <taxon>Arthropoda</taxon>
        <taxon>Chelicerata</taxon>
        <taxon>Arachnida</taxon>
        <taxon>Araneae</taxon>
        <taxon>Araneomorphae</taxon>
        <taxon>Entelegynae</taxon>
        <taxon>Araneoidea</taxon>
        <taxon>Nephilidae</taxon>
        <taxon>Trichonephila</taxon>
    </lineage>
</organism>
<evidence type="ECO:0000313" key="2">
    <source>
        <dbReference type="Proteomes" id="UP000887116"/>
    </source>
</evidence>
<keyword evidence="2" id="KW-1185">Reference proteome</keyword>
<gene>
    <name evidence="1" type="ORF">TNCT_388861</name>
</gene>
<evidence type="ECO:0000313" key="1">
    <source>
        <dbReference type="EMBL" id="GFR08554.1"/>
    </source>
</evidence>
<accession>A0A8X6HS51</accession>
<dbReference type="AlphaFoldDB" id="A0A8X6HS51"/>
<dbReference type="Proteomes" id="UP000887116">
    <property type="component" value="Unassembled WGS sequence"/>
</dbReference>
<sequence length="101" mass="10113">MAPIPAPAAVAHQVAKIPGRTAFVIAARPTPVATLAIVAKKRVRNPIATSASKAGNTAPTTPPITKGDKAVKLSPNPASAPITAPTPTVAPTAILAQNWSP</sequence>
<comment type="caution">
    <text evidence="1">The sequence shown here is derived from an EMBL/GenBank/DDBJ whole genome shotgun (WGS) entry which is preliminary data.</text>
</comment>
<protein>
    <submittedName>
        <fullName evidence="1">Uncharacterized protein</fullName>
    </submittedName>
</protein>
<reference evidence="1" key="1">
    <citation type="submission" date="2020-07" db="EMBL/GenBank/DDBJ databases">
        <title>Multicomponent nature underlies the extraordinary mechanical properties of spider dragline silk.</title>
        <authorList>
            <person name="Kono N."/>
            <person name="Nakamura H."/>
            <person name="Mori M."/>
            <person name="Yoshida Y."/>
            <person name="Ohtoshi R."/>
            <person name="Malay A.D."/>
            <person name="Moran D.A.P."/>
            <person name="Tomita M."/>
            <person name="Numata K."/>
            <person name="Arakawa K."/>
        </authorList>
    </citation>
    <scope>NUCLEOTIDE SEQUENCE</scope>
</reference>